<sequence>MNPFDPIPGPNNPFDLPSDGDPYDGPEVDIDPRASLFTLTEVAFLLDLSIGVTTEYLTNGTIPGTQVGGYWFSTRADLKTWWDNLPREGGVW</sequence>
<feature type="compositionally biased region" description="Pro residues" evidence="1">
    <location>
        <begin position="1"/>
        <end position="11"/>
    </location>
</feature>
<dbReference type="EMBL" id="VFPP01000001">
    <property type="protein sequence ID" value="TQM80014.1"/>
    <property type="molecule type" value="Genomic_DNA"/>
</dbReference>
<dbReference type="Proteomes" id="UP000316628">
    <property type="component" value="Unassembled WGS sequence"/>
</dbReference>
<protein>
    <recommendedName>
        <fullName evidence="4">Helix-turn-helix protein</fullName>
    </recommendedName>
</protein>
<keyword evidence="3" id="KW-1185">Reference proteome</keyword>
<reference evidence="2 3" key="1">
    <citation type="submission" date="2019-06" db="EMBL/GenBank/DDBJ databases">
        <title>Sequencing the genomes of 1000 actinobacteria strains.</title>
        <authorList>
            <person name="Klenk H.-P."/>
        </authorList>
    </citation>
    <scope>NUCLEOTIDE SEQUENCE [LARGE SCALE GENOMIC DNA]</scope>
    <source>
        <strain evidence="2 3">DSM 45456</strain>
    </source>
</reference>
<proteinExistence type="predicted"/>
<evidence type="ECO:0000256" key="1">
    <source>
        <dbReference type="SAM" id="MobiDB-lite"/>
    </source>
</evidence>
<dbReference type="AlphaFoldDB" id="A0A543JB33"/>
<feature type="region of interest" description="Disordered" evidence="1">
    <location>
        <begin position="1"/>
        <end position="27"/>
    </location>
</feature>
<accession>A0A543JB33</accession>
<evidence type="ECO:0000313" key="2">
    <source>
        <dbReference type="EMBL" id="TQM80014.1"/>
    </source>
</evidence>
<evidence type="ECO:0000313" key="3">
    <source>
        <dbReference type="Proteomes" id="UP000316628"/>
    </source>
</evidence>
<name>A0A543JB33_9PSEU</name>
<organism evidence="2 3">
    <name type="scientific">Saccharothrix saharensis</name>
    <dbReference type="NCBI Taxonomy" id="571190"/>
    <lineage>
        <taxon>Bacteria</taxon>
        <taxon>Bacillati</taxon>
        <taxon>Actinomycetota</taxon>
        <taxon>Actinomycetes</taxon>
        <taxon>Pseudonocardiales</taxon>
        <taxon>Pseudonocardiaceae</taxon>
        <taxon>Saccharothrix</taxon>
    </lineage>
</organism>
<dbReference type="OrthoDB" id="3539682at2"/>
<evidence type="ECO:0008006" key="4">
    <source>
        <dbReference type="Google" id="ProtNLM"/>
    </source>
</evidence>
<comment type="caution">
    <text evidence="2">The sequence shown here is derived from an EMBL/GenBank/DDBJ whole genome shotgun (WGS) entry which is preliminary data.</text>
</comment>
<dbReference type="RefSeq" id="WP_141977720.1">
    <property type="nucleotide sequence ID" value="NZ_VFPP01000001.1"/>
</dbReference>
<gene>
    <name evidence="2" type="ORF">FHX81_2336</name>
</gene>